<dbReference type="PANTHER" id="PTHR37423">
    <property type="entry name" value="SOLUBLE LYTIC MUREIN TRANSGLYCOSYLASE-RELATED"/>
    <property type="match status" value="1"/>
</dbReference>
<keyword evidence="5" id="KW-1185">Reference proteome</keyword>
<evidence type="ECO:0000256" key="2">
    <source>
        <dbReference type="ARBA" id="ARBA00009387"/>
    </source>
</evidence>
<dbReference type="RefSeq" id="WP_370874749.1">
    <property type="nucleotide sequence ID" value="NZ_JAUSUH010000006.1"/>
</dbReference>
<evidence type="ECO:0000256" key="1">
    <source>
        <dbReference type="ARBA" id="ARBA00007734"/>
    </source>
</evidence>
<dbReference type="Gene3D" id="1.10.530.10">
    <property type="match status" value="1"/>
</dbReference>
<accession>A0ABU0DJ09</accession>
<feature type="domain" description="Transglycosylase SLT" evidence="3">
    <location>
        <begin position="89"/>
        <end position="187"/>
    </location>
</feature>
<comment type="similarity">
    <text evidence="1">Belongs to the transglycosylase Slt family.</text>
</comment>
<sequence>MRPYSRFQRHIRNRFSWLFPAVATGRKGFRRVMNVSNLLTASFIATLFITSSANIASAKSIFERPAPESPEISEINVSTSENKLVGIVDREARANGIPVALARAVVRIESNWKPHVTGRAGEVGLMQIKHQTARGLGYKGSRAKLYEPATNIRWGMRYLAGAYRLAGGDTCGTVMRYQGGHGAKRMSSAARSYCSKARTIMASN</sequence>
<dbReference type="PANTHER" id="PTHR37423:SF2">
    <property type="entry name" value="MEMBRANE-BOUND LYTIC MUREIN TRANSGLYCOSYLASE C"/>
    <property type="match status" value="1"/>
</dbReference>
<protein>
    <submittedName>
        <fullName evidence="4">Soluble lytic murein transglycosylase-like protein</fullName>
    </submittedName>
</protein>
<evidence type="ECO:0000313" key="5">
    <source>
        <dbReference type="Proteomes" id="UP001238467"/>
    </source>
</evidence>
<dbReference type="Proteomes" id="UP001238467">
    <property type="component" value="Unassembled WGS sequence"/>
</dbReference>
<dbReference type="InterPro" id="IPR023346">
    <property type="entry name" value="Lysozyme-like_dom_sf"/>
</dbReference>
<proteinExistence type="inferred from homology"/>
<name>A0ABU0DJ09_9HYPH</name>
<dbReference type="SUPFAM" id="SSF53955">
    <property type="entry name" value="Lysozyme-like"/>
    <property type="match status" value="1"/>
</dbReference>
<dbReference type="InterPro" id="IPR008258">
    <property type="entry name" value="Transglycosylase_SLT_dom_1"/>
</dbReference>
<dbReference type="Pfam" id="PF01464">
    <property type="entry name" value="SLT"/>
    <property type="match status" value="1"/>
</dbReference>
<dbReference type="EMBL" id="JAUSUH010000006">
    <property type="protein sequence ID" value="MDQ0348404.1"/>
    <property type="molecule type" value="Genomic_DNA"/>
</dbReference>
<evidence type="ECO:0000259" key="3">
    <source>
        <dbReference type="Pfam" id="PF01464"/>
    </source>
</evidence>
<gene>
    <name evidence="4" type="ORF">J2S76_002835</name>
</gene>
<comment type="similarity">
    <text evidence="2">Belongs to the virb1 family.</text>
</comment>
<evidence type="ECO:0000313" key="4">
    <source>
        <dbReference type="EMBL" id="MDQ0348404.1"/>
    </source>
</evidence>
<dbReference type="CDD" id="cd00254">
    <property type="entry name" value="LT-like"/>
    <property type="match status" value="1"/>
</dbReference>
<organism evidence="4 5">
    <name type="scientific">Ancylobacter vacuolatus</name>
    <dbReference type="NCBI Taxonomy" id="223389"/>
    <lineage>
        <taxon>Bacteria</taxon>
        <taxon>Pseudomonadati</taxon>
        <taxon>Pseudomonadota</taxon>
        <taxon>Alphaproteobacteria</taxon>
        <taxon>Hyphomicrobiales</taxon>
        <taxon>Xanthobacteraceae</taxon>
        <taxon>Ancylobacter</taxon>
    </lineage>
</organism>
<reference evidence="4 5" key="1">
    <citation type="submission" date="2023-07" db="EMBL/GenBank/DDBJ databases">
        <title>Genomic Encyclopedia of Type Strains, Phase IV (KMG-IV): sequencing the most valuable type-strain genomes for metagenomic binning, comparative biology and taxonomic classification.</title>
        <authorList>
            <person name="Goeker M."/>
        </authorList>
    </citation>
    <scope>NUCLEOTIDE SEQUENCE [LARGE SCALE GENOMIC DNA]</scope>
    <source>
        <strain evidence="4 5">DSM 1277</strain>
    </source>
</reference>
<comment type="caution">
    <text evidence="4">The sequence shown here is derived from an EMBL/GenBank/DDBJ whole genome shotgun (WGS) entry which is preliminary data.</text>
</comment>